<evidence type="ECO:0000313" key="11">
    <source>
        <dbReference type="EMBL" id="KAF0499931.1"/>
    </source>
</evidence>
<dbReference type="AlphaFoldDB" id="A0A8H4AIG9"/>
<evidence type="ECO:0000256" key="3">
    <source>
        <dbReference type="ARBA" id="ARBA00022729"/>
    </source>
</evidence>
<keyword evidence="8" id="KW-0812">Transmembrane</keyword>
<gene>
    <name evidence="11" type="ORF">F8M41_020392</name>
</gene>
<dbReference type="GO" id="GO:0012505">
    <property type="term" value="C:endomembrane system"/>
    <property type="evidence" value="ECO:0007669"/>
    <property type="project" value="UniProtKB-SubCell"/>
</dbReference>
<dbReference type="InterPro" id="IPR046936">
    <property type="entry name" value="BIM1-like"/>
</dbReference>
<proteinExistence type="predicted"/>
<dbReference type="PANTHER" id="PTHR34992">
    <property type="entry name" value="HYPHAL ANASTAMOSIS-7 PROTEIN"/>
    <property type="match status" value="1"/>
</dbReference>
<feature type="domain" description="Copper acquisition factor BIM1-like" evidence="10">
    <location>
        <begin position="19"/>
        <end position="147"/>
    </location>
</feature>
<evidence type="ECO:0000256" key="6">
    <source>
        <dbReference type="ARBA" id="ARBA00023288"/>
    </source>
</evidence>
<keyword evidence="3 9" id="KW-0732">Signal</keyword>
<sequence>MKSIISFLLVLLVTFNVVNAHFELQNPPTRGFVDETEPKSPCGGVDSVGKITDFPISQGRATCYFYDGDGTLTFYFAPNQNSTFIQVSDNQTYSALTNTPKTVNVNLTRANATVGSQGVLQAVFALSPASGNGSWYQCSDIKITNDVKSSSVANVSPHISAIALFVCFISALIFY</sequence>
<evidence type="ECO:0000256" key="8">
    <source>
        <dbReference type="SAM" id="Phobius"/>
    </source>
</evidence>
<dbReference type="GO" id="GO:0005886">
    <property type="term" value="C:plasma membrane"/>
    <property type="evidence" value="ECO:0007669"/>
    <property type="project" value="UniProtKB-SubCell"/>
</dbReference>
<keyword evidence="12" id="KW-1185">Reference proteome</keyword>
<comment type="caution">
    <text evidence="11">The sequence shown here is derived from an EMBL/GenBank/DDBJ whole genome shotgun (WGS) entry which is preliminary data.</text>
</comment>
<feature type="transmembrane region" description="Helical" evidence="8">
    <location>
        <begin position="155"/>
        <end position="174"/>
    </location>
</feature>
<accession>A0A8H4AIG9</accession>
<name>A0A8H4AIG9_GIGMA</name>
<dbReference type="Pfam" id="PF20238">
    <property type="entry name" value="BIM1-like_dom"/>
    <property type="match status" value="1"/>
</dbReference>
<evidence type="ECO:0000256" key="2">
    <source>
        <dbReference type="ARBA" id="ARBA00022475"/>
    </source>
</evidence>
<evidence type="ECO:0000256" key="4">
    <source>
        <dbReference type="ARBA" id="ARBA00023136"/>
    </source>
</evidence>
<dbReference type="OrthoDB" id="2146436at2759"/>
<evidence type="ECO:0000259" key="10">
    <source>
        <dbReference type="Pfam" id="PF20238"/>
    </source>
</evidence>
<feature type="chain" id="PRO_5034551831" evidence="9">
    <location>
        <begin position="21"/>
        <end position="175"/>
    </location>
</feature>
<evidence type="ECO:0000256" key="5">
    <source>
        <dbReference type="ARBA" id="ARBA00023180"/>
    </source>
</evidence>
<keyword evidence="5" id="KW-0325">Glycoprotein</keyword>
<evidence type="ECO:0000256" key="9">
    <source>
        <dbReference type="SAM" id="SignalP"/>
    </source>
</evidence>
<keyword evidence="2" id="KW-1003">Cell membrane</keyword>
<dbReference type="EMBL" id="WTPW01000560">
    <property type="protein sequence ID" value="KAF0499931.1"/>
    <property type="molecule type" value="Genomic_DNA"/>
</dbReference>
<dbReference type="Proteomes" id="UP000439903">
    <property type="component" value="Unassembled WGS sequence"/>
</dbReference>
<feature type="signal peptide" evidence="9">
    <location>
        <begin position="1"/>
        <end position="20"/>
    </location>
</feature>
<organism evidence="11 12">
    <name type="scientific">Gigaspora margarita</name>
    <dbReference type="NCBI Taxonomy" id="4874"/>
    <lineage>
        <taxon>Eukaryota</taxon>
        <taxon>Fungi</taxon>
        <taxon>Fungi incertae sedis</taxon>
        <taxon>Mucoromycota</taxon>
        <taxon>Glomeromycotina</taxon>
        <taxon>Glomeromycetes</taxon>
        <taxon>Diversisporales</taxon>
        <taxon>Gigasporaceae</taxon>
        <taxon>Gigaspora</taxon>
    </lineage>
</organism>
<comment type="subcellular location">
    <subcellularLocation>
        <location evidence="1">Cell membrane</location>
    </subcellularLocation>
    <subcellularLocation>
        <location evidence="7">Endomembrane system</location>
        <topology evidence="7">Lipid-anchor</topology>
    </subcellularLocation>
</comment>
<protein>
    <submittedName>
        <fullName evidence="11">Cytokine inducing-glycoprotein</fullName>
    </submittedName>
</protein>
<keyword evidence="8" id="KW-1133">Transmembrane helix</keyword>
<evidence type="ECO:0000313" key="12">
    <source>
        <dbReference type="Proteomes" id="UP000439903"/>
    </source>
</evidence>
<reference evidence="11 12" key="1">
    <citation type="journal article" date="2019" name="Environ. Microbiol.">
        <title>At the nexus of three kingdoms: the genome of the mycorrhizal fungus Gigaspora margarita provides insights into plant, endobacterial and fungal interactions.</title>
        <authorList>
            <person name="Venice F."/>
            <person name="Ghignone S."/>
            <person name="Salvioli di Fossalunga A."/>
            <person name="Amselem J."/>
            <person name="Novero M."/>
            <person name="Xianan X."/>
            <person name="Sedzielewska Toro K."/>
            <person name="Morin E."/>
            <person name="Lipzen A."/>
            <person name="Grigoriev I.V."/>
            <person name="Henrissat B."/>
            <person name="Martin F.M."/>
            <person name="Bonfante P."/>
        </authorList>
    </citation>
    <scope>NUCLEOTIDE SEQUENCE [LARGE SCALE GENOMIC DNA]</scope>
    <source>
        <strain evidence="11 12">BEG34</strain>
    </source>
</reference>
<keyword evidence="6" id="KW-0449">Lipoprotein</keyword>
<keyword evidence="4 8" id="KW-0472">Membrane</keyword>
<evidence type="ECO:0000256" key="1">
    <source>
        <dbReference type="ARBA" id="ARBA00004236"/>
    </source>
</evidence>
<evidence type="ECO:0000256" key="7">
    <source>
        <dbReference type="ARBA" id="ARBA00037868"/>
    </source>
</evidence>
<dbReference type="InterPro" id="IPR046530">
    <property type="entry name" value="BIM1-like_dom"/>
</dbReference>